<accession>A0ABQ3GR53</accession>
<dbReference type="Pfam" id="PF09925">
    <property type="entry name" value="DUF2157"/>
    <property type="match status" value="1"/>
</dbReference>
<feature type="transmembrane region" description="Helical" evidence="1">
    <location>
        <begin position="45"/>
        <end position="66"/>
    </location>
</feature>
<evidence type="ECO:0000259" key="2">
    <source>
        <dbReference type="Pfam" id="PF09925"/>
    </source>
</evidence>
<keyword evidence="4" id="KW-1185">Reference proteome</keyword>
<keyword evidence="1" id="KW-1133">Transmembrane helix</keyword>
<organism evidence="3 4">
    <name type="scientific">Psychrobacter glaciei</name>
    <dbReference type="NCBI Taxonomy" id="619771"/>
    <lineage>
        <taxon>Bacteria</taxon>
        <taxon>Pseudomonadati</taxon>
        <taxon>Pseudomonadota</taxon>
        <taxon>Gammaproteobacteria</taxon>
        <taxon>Moraxellales</taxon>
        <taxon>Moraxellaceae</taxon>
        <taxon>Psychrobacter</taxon>
    </lineage>
</organism>
<dbReference type="RefSeq" id="WP_189583804.1">
    <property type="nucleotide sequence ID" value="NZ_BMZR01000002.1"/>
</dbReference>
<feature type="transmembrane region" description="Helical" evidence="1">
    <location>
        <begin position="345"/>
        <end position="365"/>
    </location>
</feature>
<dbReference type="Proteomes" id="UP000610203">
    <property type="component" value="Unassembled WGS sequence"/>
</dbReference>
<proteinExistence type="predicted"/>
<protein>
    <recommendedName>
        <fullName evidence="2">DUF2157 domain-containing protein</fullName>
    </recommendedName>
</protein>
<feature type="transmembrane region" description="Helical" evidence="1">
    <location>
        <begin position="72"/>
        <end position="92"/>
    </location>
</feature>
<name>A0ABQ3GR53_9GAMM</name>
<evidence type="ECO:0000256" key="1">
    <source>
        <dbReference type="SAM" id="Phobius"/>
    </source>
</evidence>
<comment type="caution">
    <text evidence="3">The sequence shown here is derived from an EMBL/GenBank/DDBJ whole genome shotgun (WGS) entry which is preliminary data.</text>
</comment>
<evidence type="ECO:0000313" key="3">
    <source>
        <dbReference type="EMBL" id="GHD31759.1"/>
    </source>
</evidence>
<evidence type="ECO:0000313" key="4">
    <source>
        <dbReference type="Proteomes" id="UP000610203"/>
    </source>
</evidence>
<feature type="domain" description="DUF2157" evidence="2">
    <location>
        <begin position="12"/>
        <end position="154"/>
    </location>
</feature>
<keyword evidence="1" id="KW-0472">Membrane</keyword>
<feature type="transmembrane region" description="Helical" evidence="1">
    <location>
        <begin position="130"/>
        <end position="147"/>
    </location>
</feature>
<dbReference type="EMBL" id="BMZR01000002">
    <property type="protein sequence ID" value="GHD31759.1"/>
    <property type="molecule type" value="Genomic_DNA"/>
</dbReference>
<feature type="transmembrane region" description="Helical" evidence="1">
    <location>
        <begin position="183"/>
        <end position="205"/>
    </location>
</feature>
<feature type="transmembrane region" description="Helical" evidence="1">
    <location>
        <begin position="154"/>
        <end position="177"/>
    </location>
</feature>
<gene>
    <name evidence="3" type="ORF">GCM10016272_14200</name>
</gene>
<sequence>MTQSRRTIEQLLNQGTLPTEKADTAALLLDVYPSKRTWLQFFDKALLIVGGVALVLSLVFFIAYNWLYMGKLAKFALVEGALVITIALYVVLSFRRRFAFVRQLLLLIASIITGSLLALFGQVYQTGADTWQLFFGWAVLIIPWVIIARFPALWLLWLGLINTVTLFYIDTSLFFGIDYYYQDFWQFTAITIINFIAFYLWLICFEDKRDSGLSNLKTSNLKTSNLKTSNLKTSNLKTSNLKTSNLKTSNLSLSDLGMSSVTADITTNSKLDTFNLTSTAAKSSLHWSTYVVGLLSTYTITYLTISTFFDNKNILLFLVAISLWLGWCVFMHWRFRKRTTDLLMLTYLSGSVIAVVVFILGKALLSDFDAGGFLLLGLVLIGMSSYAVVWLRKVARLKNENNLPHTTVKGEQL</sequence>
<feature type="transmembrane region" description="Helical" evidence="1">
    <location>
        <begin position="287"/>
        <end position="308"/>
    </location>
</feature>
<feature type="transmembrane region" description="Helical" evidence="1">
    <location>
        <begin position="104"/>
        <end position="124"/>
    </location>
</feature>
<keyword evidence="1" id="KW-0812">Transmembrane</keyword>
<feature type="transmembrane region" description="Helical" evidence="1">
    <location>
        <begin position="371"/>
        <end position="391"/>
    </location>
</feature>
<dbReference type="InterPro" id="IPR018677">
    <property type="entry name" value="DUF2157"/>
</dbReference>
<reference evidence="4" key="1">
    <citation type="journal article" date="2019" name="Int. J. Syst. Evol. Microbiol.">
        <title>The Global Catalogue of Microorganisms (GCM) 10K type strain sequencing project: providing services to taxonomists for standard genome sequencing and annotation.</title>
        <authorList>
            <consortium name="The Broad Institute Genomics Platform"/>
            <consortium name="The Broad Institute Genome Sequencing Center for Infectious Disease"/>
            <person name="Wu L."/>
            <person name="Ma J."/>
        </authorList>
    </citation>
    <scope>NUCLEOTIDE SEQUENCE [LARGE SCALE GENOMIC DNA]</scope>
    <source>
        <strain evidence="4">KCTC 42280</strain>
    </source>
</reference>
<feature type="transmembrane region" description="Helical" evidence="1">
    <location>
        <begin position="314"/>
        <end position="333"/>
    </location>
</feature>